<reference evidence="2" key="1">
    <citation type="journal article" date="2019" name="Int. J. Syst. Evol. Microbiol.">
        <title>The Global Catalogue of Microorganisms (GCM) 10K type strain sequencing project: providing services to taxonomists for standard genome sequencing and annotation.</title>
        <authorList>
            <consortium name="The Broad Institute Genomics Platform"/>
            <consortium name="The Broad Institute Genome Sequencing Center for Infectious Disease"/>
            <person name="Wu L."/>
            <person name="Ma J."/>
        </authorList>
    </citation>
    <scope>NUCLEOTIDE SEQUENCE [LARGE SCALE GENOMIC DNA]</scope>
    <source>
        <strain evidence="2">JCM 16013</strain>
    </source>
</reference>
<keyword evidence="2" id="KW-1185">Reference proteome</keyword>
<comment type="caution">
    <text evidence="1">The sequence shown here is derived from an EMBL/GenBank/DDBJ whole genome shotgun (WGS) entry which is preliminary data.</text>
</comment>
<dbReference type="EMBL" id="BAAAQM010000035">
    <property type="protein sequence ID" value="GAA1985166.1"/>
    <property type="molecule type" value="Genomic_DNA"/>
</dbReference>
<gene>
    <name evidence="1" type="ORF">GCM10009838_54170</name>
</gene>
<organism evidence="1 2">
    <name type="scientific">Catenulispora subtropica</name>
    <dbReference type="NCBI Taxonomy" id="450798"/>
    <lineage>
        <taxon>Bacteria</taxon>
        <taxon>Bacillati</taxon>
        <taxon>Actinomycetota</taxon>
        <taxon>Actinomycetes</taxon>
        <taxon>Catenulisporales</taxon>
        <taxon>Catenulisporaceae</taxon>
        <taxon>Catenulispora</taxon>
    </lineage>
</organism>
<dbReference type="Proteomes" id="UP001499854">
    <property type="component" value="Unassembled WGS sequence"/>
</dbReference>
<protein>
    <recommendedName>
        <fullName evidence="3">Integrase</fullName>
    </recommendedName>
</protein>
<evidence type="ECO:0000313" key="1">
    <source>
        <dbReference type="EMBL" id="GAA1985166.1"/>
    </source>
</evidence>
<proteinExistence type="predicted"/>
<evidence type="ECO:0008006" key="3">
    <source>
        <dbReference type="Google" id="ProtNLM"/>
    </source>
</evidence>
<dbReference type="RefSeq" id="WP_344659939.1">
    <property type="nucleotide sequence ID" value="NZ_BAAAQM010000035.1"/>
</dbReference>
<sequence>MKAAGGKGTRPIETWRADFLASLGISRDNERPRVLLPDLFSAARERVLAGDLPT</sequence>
<evidence type="ECO:0000313" key="2">
    <source>
        <dbReference type="Proteomes" id="UP001499854"/>
    </source>
</evidence>
<accession>A0ABP5DSV7</accession>
<name>A0ABP5DSV7_9ACTN</name>